<dbReference type="SUPFAM" id="SSF52283">
    <property type="entry name" value="Formate/glycerate dehydrogenase catalytic domain-like"/>
    <property type="match status" value="1"/>
</dbReference>
<gene>
    <name evidence="7" type="ORF">U7230_10615</name>
</gene>
<evidence type="ECO:0000256" key="2">
    <source>
        <dbReference type="ARBA" id="ARBA00023002"/>
    </source>
</evidence>
<dbReference type="EMBL" id="CP141615">
    <property type="protein sequence ID" value="WRP16542.1"/>
    <property type="molecule type" value="Genomic_DNA"/>
</dbReference>
<dbReference type="InterPro" id="IPR029753">
    <property type="entry name" value="D-isomer_DH_CS"/>
</dbReference>
<proteinExistence type="inferred from homology"/>
<dbReference type="Gene3D" id="3.40.50.720">
    <property type="entry name" value="NAD(P)-binding Rossmann-like Domain"/>
    <property type="match status" value="2"/>
</dbReference>
<evidence type="ECO:0000259" key="5">
    <source>
        <dbReference type="Pfam" id="PF00389"/>
    </source>
</evidence>
<dbReference type="PANTHER" id="PTHR42789">
    <property type="entry name" value="D-ISOMER SPECIFIC 2-HYDROXYACID DEHYDROGENASE FAMILY PROTEIN (AFU_ORTHOLOGUE AFUA_6G10090)"/>
    <property type="match status" value="1"/>
</dbReference>
<keyword evidence="3" id="KW-0520">NAD</keyword>
<dbReference type="PANTHER" id="PTHR42789:SF1">
    <property type="entry name" value="D-ISOMER SPECIFIC 2-HYDROXYACID DEHYDROGENASE FAMILY PROTEIN (AFU_ORTHOLOGUE AFUA_6G10090)"/>
    <property type="match status" value="1"/>
</dbReference>
<evidence type="ECO:0000256" key="3">
    <source>
        <dbReference type="ARBA" id="ARBA00023027"/>
    </source>
</evidence>
<dbReference type="InterPro" id="IPR050857">
    <property type="entry name" value="D-2-hydroxyacid_DH"/>
</dbReference>
<dbReference type="CDD" id="cd12172">
    <property type="entry name" value="PGDH_like_2"/>
    <property type="match status" value="1"/>
</dbReference>
<feature type="domain" description="D-isomer specific 2-hydroxyacid dehydrogenase catalytic" evidence="5">
    <location>
        <begin position="20"/>
        <end position="316"/>
    </location>
</feature>
<dbReference type="InterPro" id="IPR006139">
    <property type="entry name" value="D-isomer_2_OHA_DH_cat_dom"/>
</dbReference>
<dbReference type="RefSeq" id="WP_324715815.1">
    <property type="nucleotide sequence ID" value="NZ_CP141615.1"/>
</dbReference>
<dbReference type="Proteomes" id="UP001332192">
    <property type="component" value="Chromosome"/>
</dbReference>
<dbReference type="InterPro" id="IPR036291">
    <property type="entry name" value="NAD(P)-bd_dom_sf"/>
</dbReference>
<dbReference type="InterPro" id="IPR006140">
    <property type="entry name" value="D-isomer_DH_NAD-bd"/>
</dbReference>
<sequence length="329" mass="35685">MTYRILVTSLSFGREDATPVRMLEDAGCEVIRNPAGRPLSDEELAGLVGEVDGIIAGVDWIGPRTLSRGVPRLRIVSRTGVGYDRVDVETATRLGVAVTITPGANSEAVADLAMGLLIAVARQIPEADRTLRDGRWHRYTGRELWRKRLGLVGLGRIGKGVARRAAGGFAMEVLAYDVVWDEPFCRQWGVMRAGSLDEIFETCDFISLHVPETAQTRHLVNEERLRRMKRTAYLVNTARGGLVDEAALARALQEGWIAGAALDVFEKEPPASSPLLGLPNVVVTPHIGAHTVEAVGEMSRMAARNLLALLVEGRVPEGLVNPEALRSGS</sequence>
<keyword evidence="2 4" id="KW-0560">Oxidoreductase</keyword>
<keyword evidence="8" id="KW-1185">Reference proteome</keyword>
<dbReference type="PROSITE" id="PS00670">
    <property type="entry name" value="D_2_HYDROXYACID_DH_2"/>
    <property type="match status" value="1"/>
</dbReference>
<evidence type="ECO:0000313" key="8">
    <source>
        <dbReference type="Proteomes" id="UP001332192"/>
    </source>
</evidence>
<comment type="similarity">
    <text evidence="1 4">Belongs to the D-isomer specific 2-hydroxyacid dehydrogenase family.</text>
</comment>
<evidence type="ECO:0000259" key="6">
    <source>
        <dbReference type="Pfam" id="PF02826"/>
    </source>
</evidence>
<dbReference type="PROSITE" id="PS00671">
    <property type="entry name" value="D_2_HYDROXYACID_DH_3"/>
    <property type="match status" value="1"/>
</dbReference>
<dbReference type="Pfam" id="PF00389">
    <property type="entry name" value="2-Hacid_dh"/>
    <property type="match status" value="1"/>
</dbReference>
<protein>
    <submittedName>
        <fullName evidence="7">Phosphoglycerate dehydrogenase</fullName>
    </submittedName>
</protein>
<name>A0ABZ1BUR2_9FIRM</name>
<dbReference type="Pfam" id="PF02826">
    <property type="entry name" value="2-Hacid_dh_C"/>
    <property type="match status" value="1"/>
</dbReference>
<reference evidence="7 8" key="1">
    <citation type="journal article" date="2024" name="Front. Microbiol.">
        <title>Novel thermophilic genera Geochorda gen. nov. and Carboxydochorda gen. nov. from the deep terrestrial subsurface reveal the ecophysiological diversity in the class Limnochordia.</title>
        <authorList>
            <person name="Karnachuk O.V."/>
            <person name="Lukina A.P."/>
            <person name="Avakyan M.R."/>
            <person name="Kadnikov V.V."/>
            <person name="Begmatov S."/>
            <person name="Beletsky A.V."/>
            <person name="Vlasova K.G."/>
            <person name="Novikov A.A."/>
            <person name="Shcherbakova V.A."/>
            <person name="Mardanov A.V."/>
            <person name="Ravin N.V."/>
        </authorList>
    </citation>
    <scope>NUCLEOTIDE SEQUENCE [LARGE SCALE GENOMIC DNA]</scope>
    <source>
        <strain evidence="7 8">L945</strain>
    </source>
</reference>
<feature type="domain" description="D-isomer specific 2-hydroxyacid dehydrogenase NAD-binding" evidence="6">
    <location>
        <begin position="114"/>
        <end position="288"/>
    </location>
</feature>
<evidence type="ECO:0000256" key="1">
    <source>
        <dbReference type="ARBA" id="ARBA00005854"/>
    </source>
</evidence>
<dbReference type="SUPFAM" id="SSF51735">
    <property type="entry name" value="NAD(P)-binding Rossmann-fold domains"/>
    <property type="match status" value="1"/>
</dbReference>
<organism evidence="7 8">
    <name type="scientific">Carboxydichorda subterranea</name>
    <dbReference type="NCBI Taxonomy" id="3109565"/>
    <lineage>
        <taxon>Bacteria</taxon>
        <taxon>Bacillati</taxon>
        <taxon>Bacillota</taxon>
        <taxon>Limnochordia</taxon>
        <taxon>Limnochordales</taxon>
        <taxon>Geochordaceae</taxon>
        <taxon>Carboxydichorda</taxon>
    </lineage>
</organism>
<evidence type="ECO:0000256" key="4">
    <source>
        <dbReference type="RuleBase" id="RU003719"/>
    </source>
</evidence>
<accession>A0ABZ1BUR2</accession>
<evidence type="ECO:0000313" key="7">
    <source>
        <dbReference type="EMBL" id="WRP16542.1"/>
    </source>
</evidence>